<keyword evidence="3" id="KW-1185">Reference proteome</keyword>
<organism evidence="2 3">
    <name type="scientific">Sulfurimonas diazotrophicus</name>
    <dbReference type="NCBI Taxonomy" id="3131939"/>
    <lineage>
        <taxon>Bacteria</taxon>
        <taxon>Pseudomonadati</taxon>
        <taxon>Campylobacterota</taxon>
        <taxon>Epsilonproteobacteria</taxon>
        <taxon>Campylobacterales</taxon>
        <taxon>Sulfurimonadaceae</taxon>
        <taxon>Sulfurimonas</taxon>
    </lineage>
</organism>
<dbReference type="InterPro" id="IPR003959">
    <property type="entry name" value="ATPase_AAA_core"/>
</dbReference>
<dbReference type="Gene3D" id="1.10.8.60">
    <property type="match status" value="1"/>
</dbReference>
<name>A0ABZ3HCL8_9BACT</name>
<dbReference type="RefSeq" id="WP_345973175.1">
    <property type="nucleotide sequence ID" value="NZ_CP147920.1"/>
</dbReference>
<dbReference type="Pfam" id="PF00004">
    <property type="entry name" value="AAA"/>
    <property type="match status" value="1"/>
</dbReference>
<protein>
    <submittedName>
        <fullName evidence="2">AAA family ATPase</fullName>
    </submittedName>
</protein>
<dbReference type="Pfam" id="PF01434">
    <property type="entry name" value="Peptidase_M41"/>
    <property type="match status" value="1"/>
</dbReference>
<dbReference type="Gene3D" id="1.20.58.760">
    <property type="entry name" value="Peptidase M41"/>
    <property type="match status" value="1"/>
</dbReference>
<dbReference type="SUPFAM" id="SSF140990">
    <property type="entry name" value="FtsH protease domain-like"/>
    <property type="match status" value="1"/>
</dbReference>
<dbReference type="PANTHER" id="PTHR23076:SF97">
    <property type="entry name" value="ATP-DEPENDENT ZINC METALLOPROTEASE YME1L1"/>
    <property type="match status" value="1"/>
</dbReference>
<accession>A0ABZ3HCL8</accession>
<dbReference type="InterPro" id="IPR000642">
    <property type="entry name" value="Peptidase_M41"/>
</dbReference>
<dbReference type="Gene3D" id="3.40.50.300">
    <property type="entry name" value="P-loop containing nucleotide triphosphate hydrolases"/>
    <property type="match status" value="2"/>
</dbReference>
<dbReference type="CDD" id="cd19481">
    <property type="entry name" value="RecA-like_protease"/>
    <property type="match status" value="1"/>
</dbReference>
<dbReference type="SMART" id="SM00382">
    <property type="entry name" value="AAA"/>
    <property type="match status" value="1"/>
</dbReference>
<feature type="domain" description="AAA+ ATPase" evidence="1">
    <location>
        <begin position="394"/>
        <end position="520"/>
    </location>
</feature>
<reference evidence="2 3" key="1">
    <citation type="submission" date="2024-03" db="EMBL/GenBank/DDBJ databases">
        <title>Sulfurimonas sp. HSL3-1.</title>
        <authorList>
            <person name="Wang S."/>
        </authorList>
    </citation>
    <scope>NUCLEOTIDE SEQUENCE [LARGE SCALE GENOMIC DNA]</scope>
    <source>
        <strain evidence="2 3">HSL3-1</strain>
    </source>
</reference>
<dbReference type="InterPro" id="IPR027417">
    <property type="entry name" value="P-loop_NTPase"/>
</dbReference>
<dbReference type="InterPro" id="IPR003593">
    <property type="entry name" value="AAA+_ATPase"/>
</dbReference>
<dbReference type="EMBL" id="CP147920">
    <property type="protein sequence ID" value="XAU15808.1"/>
    <property type="molecule type" value="Genomic_DNA"/>
</dbReference>
<proteinExistence type="predicted"/>
<dbReference type="PANTHER" id="PTHR23076">
    <property type="entry name" value="METALLOPROTEASE M41 FTSH"/>
    <property type="match status" value="1"/>
</dbReference>
<evidence type="ECO:0000313" key="3">
    <source>
        <dbReference type="Proteomes" id="UP001447842"/>
    </source>
</evidence>
<evidence type="ECO:0000313" key="2">
    <source>
        <dbReference type="EMBL" id="XAU15808.1"/>
    </source>
</evidence>
<dbReference type="Proteomes" id="UP001447842">
    <property type="component" value="Chromosome"/>
</dbReference>
<evidence type="ECO:0000259" key="1">
    <source>
        <dbReference type="SMART" id="SM00382"/>
    </source>
</evidence>
<gene>
    <name evidence="2" type="ORF">WCY31_03685</name>
</gene>
<dbReference type="SUPFAM" id="SSF52540">
    <property type="entry name" value="P-loop containing nucleoside triphosphate hydrolases"/>
    <property type="match status" value="2"/>
</dbReference>
<dbReference type="InterPro" id="IPR037219">
    <property type="entry name" value="Peptidase_M41-like"/>
</dbReference>
<sequence length="788" mass="87905">MDTTITDLASKGQERPAALLEQWLGRFGQCPHFGGVADLLVIAGPPASGKKLMMLQTLAHLGRERLHLHMGEFAFADDAERLLGTKGILTRWVTEHPEGAIVFEDIDEADHAIQRAVAAIITDGAPGASERYGRTLFVLLFKIKSPEWVDKQFLDRYYDQPLLEQAHLYEGLATTGMPDESGILRALFDPELLNVMSETDLILLYPHDLQTLRAITEQILQTAAAHWNTFRPVPLEVRHPSELALALLLSFSPYLNTTRVAHRLPAYLFDLAAADMPETGRIVLDVSKDARNWLRSTFADESDLKAFGKYDRRFSLNWERHVGKECTELRLRDIEEHSQEITPLSTQSDRLTIHPVGRTGFDAIAGQNRVKQQLASLVALLHNDRGLKTFGITLPKGLLLYGPEGVGKTLLVKAFAKEAGLPYLYLRGSDLFNEELIEAAFQRARQAAPLLVILDNVDVKGIIEGNYTPIPTEALDAAIDGSPDSPENFVFTVMTAQHKEEVPAALMHPGRIDQFVEVPELDREARLFFAKQLLEKPHEKIDIERITRYMSGMNGYELGRIAKACALEAIKQNKATLDEQIIIDQINTIKYGSRLEKKRLKNFEEDLQRSAYHEAAHAVTSMVLLPEVEIEQVTVIPRSETLGLVSYTQEQLQANMSADELRANIAVSLAGRLATVKQYGEGEGIETGAYNDLQQATLYAYSAVAQYGMDSELQNISIEMLQQNVSNTLFDTQLQSRIAVWIAEGTARAKEVIDTHWALIETVAQRLIAVEFIEGSELKSLLKTPPSA</sequence>